<evidence type="ECO:0000256" key="9">
    <source>
        <dbReference type="ARBA" id="ARBA00022833"/>
    </source>
</evidence>
<comment type="cofactor">
    <cofactor evidence="1">
        <name>Mn(2+)</name>
        <dbReference type="ChEBI" id="CHEBI:29035"/>
    </cofactor>
</comment>
<evidence type="ECO:0000256" key="3">
    <source>
        <dbReference type="ARBA" id="ARBA00001954"/>
    </source>
</evidence>
<evidence type="ECO:0000256" key="2">
    <source>
        <dbReference type="ARBA" id="ARBA00001947"/>
    </source>
</evidence>
<keyword evidence="8" id="KW-0378">Hydrolase</keyword>
<comment type="subcellular location">
    <subcellularLocation>
        <location evidence="4">Nucleus</location>
    </subcellularLocation>
</comment>
<dbReference type="Pfam" id="PF05011">
    <property type="entry name" value="DBR1"/>
    <property type="match status" value="1"/>
</dbReference>
<evidence type="ECO:0000256" key="10">
    <source>
        <dbReference type="ARBA" id="ARBA00023004"/>
    </source>
</evidence>
<gene>
    <name evidence="16" type="primary">DBR1</name>
    <name evidence="16" type="ORF">TNCT_182661</name>
</gene>
<keyword evidence="7" id="KW-0479">Metal-binding</keyword>
<dbReference type="AlphaFoldDB" id="A0A8X6LVL7"/>
<evidence type="ECO:0000313" key="17">
    <source>
        <dbReference type="Proteomes" id="UP000887116"/>
    </source>
</evidence>
<sequence>MKIAIEGCAHGELDKIYETLSVLEKENNIKVDLLIICGDFQSVRNPSDLQCMAVPPKYRSMNTFYKYYSGEKVAPVLTIFIGGNHEASNYLSELSYGGWVCPNIYYMGYANVINVGGIRIAGLSGIYKARDYMRGHFECPPYDESSKKSAYHVRNLDVFRLKQVRKPIDICLSHDWPTGVYHYGNKEGLLRYKPFFREEMRTNKLGSQPAEELLEKLKPSYWFSAHLHCKFTAIVPHDDKNRPETKFLALDKCLPRRHFLQVLEINKKSDTVQLEYDPEWLSILRSTNHLLSTSRRNTYMPGQGSGDERWDFRPLEEEIQAVEKLFNGDFKVPENFCVTAPTYNPRETPTTENSSNFYVNPQTETFCKILNITDPFASVLNNSTESFTISDFSCTDPDVSYLSSSSNNIDEREEVSFNTSVKDIDIDDDIYVDKVGSDPDAVDFIIDKKGSHLEAVESVDFFIDKIGSRNSATNSRDFVIDKIGSRNSATYSSDFVIDKIGSQPNFTNSDDTGGKSKDSQPLSSTPIFKNKVINIFPELKEENMDSSKHELDGAKEPPVKRLFKRRNYDLYKSEND</sequence>
<evidence type="ECO:0000259" key="15">
    <source>
        <dbReference type="SMART" id="SM01124"/>
    </source>
</evidence>
<accession>A0A8X6LVL7</accession>
<dbReference type="InterPro" id="IPR041816">
    <property type="entry name" value="Dbr1_N"/>
</dbReference>
<proteinExistence type="inferred from homology"/>
<dbReference type="OrthoDB" id="407609at2759"/>
<evidence type="ECO:0000256" key="5">
    <source>
        <dbReference type="ARBA" id="ARBA00006045"/>
    </source>
</evidence>
<dbReference type="SMART" id="SM01124">
    <property type="entry name" value="DBR1"/>
    <property type="match status" value="1"/>
</dbReference>
<evidence type="ECO:0000256" key="7">
    <source>
        <dbReference type="ARBA" id="ARBA00022723"/>
    </source>
</evidence>
<evidence type="ECO:0000256" key="4">
    <source>
        <dbReference type="ARBA" id="ARBA00004123"/>
    </source>
</evidence>
<evidence type="ECO:0000313" key="16">
    <source>
        <dbReference type="EMBL" id="GFR22282.1"/>
    </source>
</evidence>
<evidence type="ECO:0000256" key="11">
    <source>
        <dbReference type="ARBA" id="ARBA00023211"/>
    </source>
</evidence>
<dbReference type="InterPro" id="IPR004843">
    <property type="entry name" value="Calcineurin-like_PHP"/>
</dbReference>
<dbReference type="InterPro" id="IPR007708">
    <property type="entry name" value="DBR1_C"/>
</dbReference>
<dbReference type="Pfam" id="PF00149">
    <property type="entry name" value="Metallophos"/>
    <property type="match status" value="1"/>
</dbReference>
<dbReference type="FunFam" id="3.60.21.10:FF:000035">
    <property type="entry name" value="Lariat debranching enzyme"/>
    <property type="match status" value="1"/>
</dbReference>
<keyword evidence="10" id="KW-0408">Iron</keyword>
<evidence type="ECO:0000256" key="13">
    <source>
        <dbReference type="ARBA" id="ARBA00058627"/>
    </source>
</evidence>
<dbReference type="SUPFAM" id="SSF56300">
    <property type="entry name" value="Metallo-dependent phosphatases"/>
    <property type="match status" value="1"/>
</dbReference>
<dbReference type="GO" id="GO:0008419">
    <property type="term" value="F:RNA lariat debranching enzyme activity"/>
    <property type="evidence" value="ECO:0007669"/>
    <property type="project" value="TreeGrafter"/>
</dbReference>
<feature type="region of interest" description="Disordered" evidence="14">
    <location>
        <begin position="502"/>
        <end position="524"/>
    </location>
</feature>
<comment type="cofactor">
    <cofactor evidence="3">
        <name>Fe(2+)</name>
        <dbReference type="ChEBI" id="CHEBI:29033"/>
    </cofactor>
</comment>
<keyword evidence="11" id="KW-0464">Manganese</keyword>
<keyword evidence="6" id="KW-0507">mRNA processing</keyword>
<protein>
    <submittedName>
        <fullName evidence="16">Lariat debranching enzyme</fullName>
    </submittedName>
</protein>
<keyword evidence="9" id="KW-0862">Zinc</keyword>
<dbReference type="GO" id="GO:0046872">
    <property type="term" value="F:metal ion binding"/>
    <property type="evidence" value="ECO:0007669"/>
    <property type="project" value="UniProtKB-KW"/>
</dbReference>
<comment type="similarity">
    <text evidence="5">Belongs to the lariat debranching enzyme family.</text>
</comment>
<feature type="domain" description="Lariat debranching enzyme C-terminal" evidence="15">
    <location>
        <begin position="235"/>
        <end position="376"/>
    </location>
</feature>
<name>A0A8X6LVL7_TRICU</name>
<dbReference type="PANTHER" id="PTHR12849">
    <property type="entry name" value="RNA LARIAT DEBRANCHING ENZYME"/>
    <property type="match status" value="1"/>
</dbReference>
<dbReference type="CDD" id="cd00844">
    <property type="entry name" value="MPP_Dbr1_N"/>
    <property type="match status" value="1"/>
</dbReference>
<dbReference type="InterPro" id="IPR029052">
    <property type="entry name" value="Metallo-depent_PP-like"/>
</dbReference>
<dbReference type="EMBL" id="BMAO01018266">
    <property type="protein sequence ID" value="GFR22282.1"/>
    <property type="molecule type" value="Genomic_DNA"/>
</dbReference>
<keyword evidence="12" id="KW-0539">Nucleus</keyword>
<keyword evidence="17" id="KW-1185">Reference proteome</keyword>
<comment type="cofactor">
    <cofactor evidence="2">
        <name>Zn(2+)</name>
        <dbReference type="ChEBI" id="CHEBI:29105"/>
    </cofactor>
</comment>
<evidence type="ECO:0000256" key="6">
    <source>
        <dbReference type="ARBA" id="ARBA00022664"/>
    </source>
</evidence>
<dbReference type="GO" id="GO:0000398">
    <property type="term" value="P:mRNA splicing, via spliceosome"/>
    <property type="evidence" value="ECO:0007669"/>
    <property type="project" value="TreeGrafter"/>
</dbReference>
<evidence type="ECO:0000256" key="12">
    <source>
        <dbReference type="ARBA" id="ARBA00023242"/>
    </source>
</evidence>
<feature type="compositionally biased region" description="Polar residues" evidence="14">
    <location>
        <begin position="502"/>
        <end position="511"/>
    </location>
</feature>
<evidence type="ECO:0000256" key="14">
    <source>
        <dbReference type="SAM" id="MobiDB-lite"/>
    </source>
</evidence>
<dbReference type="Proteomes" id="UP000887116">
    <property type="component" value="Unassembled WGS sequence"/>
</dbReference>
<dbReference type="GO" id="GO:0005634">
    <property type="term" value="C:nucleus"/>
    <property type="evidence" value="ECO:0007669"/>
    <property type="project" value="UniProtKB-SubCell"/>
</dbReference>
<comment type="caution">
    <text evidence="16">The sequence shown here is derived from an EMBL/GenBank/DDBJ whole genome shotgun (WGS) entry which is preliminary data.</text>
</comment>
<organism evidence="16 17">
    <name type="scientific">Trichonephila clavata</name>
    <name type="common">Joro spider</name>
    <name type="synonym">Nephila clavata</name>
    <dbReference type="NCBI Taxonomy" id="2740835"/>
    <lineage>
        <taxon>Eukaryota</taxon>
        <taxon>Metazoa</taxon>
        <taxon>Ecdysozoa</taxon>
        <taxon>Arthropoda</taxon>
        <taxon>Chelicerata</taxon>
        <taxon>Arachnida</taxon>
        <taxon>Araneae</taxon>
        <taxon>Araneomorphae</taxon>
        <taxon>Entelegynae</taxon>
        <taxon>Araneoidea</taxon>
        <taxon>Nephilidae</taxon>
        <taxon>Trichonephila</taxon>
    </lineage>
</organism>
<evidence type="ECO:0000256" key="1">
    <source>
        <dbReference type="ARBA" id="ARBA00001936"/>
    </source>
</evidence>
<comment type="function">
    <text evidence="13">Cleaves the 2'-5' phosphodiester linkage at the branch point of lariat intron pre-mRNAs after splicing and converts them into linear molecules that are subsequently degraded. It thereby facilitates ribonucleotide turnover.</text>
</comment>
<evidence type="ECO:0000256" key="8">
    <source>
        <dbReference type="ARBA" id="ARBA00022801"/>
    </source>
</evidence>
<reference evidence="16" key="1">
    <citation type="submission" date="2020-07" db="EMBL/GenBank/DDBJ databases">
        <title>Multicomponent nature underlies the extraordinary mechanical properties of spider dragline silk.</title>
        <authorList>
            <person name="Kono N."/>
            <person name="Nakamura H."/>
            <person name="Mori M."/>
            <person name="Yoshida Y."/>
            <person name="Ohtoshi R."/>
            <person name="Malay A.D."/>
            <person name="Moran D.A.P."/>
            <person name="Tomita M."/>
            <person name="Numata K."/>
            <person name="Arakawa K."/>
        </authorList>
    </citation>
    <scope>NUCLEOTIDE SEQUENCE</scope>
</reference>
<dbReference type="Gene3D" id="3.60.21.10">
    <property type="match status" value="1"/>
</dbReference>
<dbReference type="PANTHER" id="PTHR12849:SF0">
    <property type="entry name" value="LARIAT DEBRANCHING ENZYME"/>
    <property type="match status" value="1"/>
</dbReference>